<dbReference type="Gene3D" id="3.10.290.10">
    <property type="entry name" value="RNA-binding S4 domain"/>
    <property type="match status" value="1"/>
</dbReference>
<dbReference type="NCBIfam" id="TIGR00005">
    <property type="entry name" value="rluA_subfam"/>
    <property type="match status" value="1"/>
</dbReference>
<sequence>MSFRVLPVPDGLDGQRVDSALARMLGLSRTKAGELCAQGRVVSEGNVLTKSDRLPGGSMLEVDLPQPRSPEPVARQVDDMGIIYVDDDLVVVDKPAGIAAHPSMGWDGPDVLGALKACNISVTTSGAAERQGIVSRLDVGTSGVMVVARSEYAYSSLKQQFREHSVDKIYHTLVQGHPDPTSGTIDAPIGRHPSREWKMAIIEGGRASRTHYDMIEAMPRASLLEIHLETGRTHQIRVHMSAVGHPCVGDETYGADPQLSQETGLKRQWLHAVELSLTHPATAQRVTFTSQYSADLAHALEVVRL</sequence>
<dbReference type="InterPro" id="IPR020103">
    <property type="entry name" value="PsdUridine_synth_cat_dom_sf"/>
</dbReference>
<dbReference type="GO" id="GO:0000455">
    <property type="term" value="P:enzyme-directed rRNA pseudouridine synthesis"/>
    <property type="evidence" value="ECO:0007669"/>
    <property type="project" value="TreeGrafter"/>
</dbReference>
<protein>
    <recommendedName>
        <fullName evidence="6">Pseudouridine synthase</fullName>
        <ecNumber evidence="6">5.4.99.-</ecNumber>
    </recommendedName>
</protein>
<name>A0A9E7AEB8_9ACTO</name>
<dbReference type="Gene3D" id="3.30.2350.10">
    <property type="entry name" value="Pseudouridine synthase"/>
    <property type="match status" value="1"/>
</dbReference>
<evidence type="ECO:0000256" key="4">
    <source>
        <dbReference type="PIRSR" id="PIRSR606225-1"/>
    </source>
</evidence>
<evidence type="ECO:0000256" key="6">
    <source>
        <dbReference type="RuleBase" id="RU362028"/>
    </source>
</evidence>
<dbReference type="PANTHER" id="PTHR21600:SF44">
    <property type="entry name" value="RIBOSOMAL LARGE SUBUNIT PSEUDOURIDINE SYNTHASE D"/>
    <property type="match status" value="1"/>
</dbReference>
<dbReference type="CDD" id="cd00165">
    <property type="entry name" value="S4"/>
    <property type="match status" value="1"/>
</dbReference>
<keyword evidence="3 6" id="KW-0413">Isomerase</keyword>
<dbReference type="GO" id="GO:0120159">
    <property type="term" value="F:rRNA pseudouridine synthase activity"/>
    <property type="evidence" value="ECO:0007669"/>
    <property type="project" value="UniProtKB-ARBA"/>
</dbReference>
<evidence type="ECO:0000256" key="3">
    <source>
        <dbReference type="ARBA" id="ARBA00023235"/>
    </source>
</evidence>
<dbReference type="EMBL" id="CP097095">
    <property type="protein sequence ID" value="UQF79041.1"/>
    <property type="molecule type" value="Genomic_DNA"/>
</dbReference>
<evidence type="ECO:0000259" key="7">
    <source>
        <dbReference type="SMART" id="SM00363"/>
    </source>
</evidence>
<dbReference type="EC" id="5.4.99.-" evidence="6"/>
<dbReference type="AlphaFoldDB" id="A0A9E7AEB8"/>
<dbReference type="PROSITE" id="PS50889">
    <property type="entry name" value="S4"/>
    <property type="match status" value="1"/>
</dbReference>
<dbReference type="SUPFAM" id="SSF55174">
    <property type="entry name" value="Alpha-L RNA-binding motif"/>
    <property type="match status" value="1"/>
</dbReference>
<dbReference type="InterPro" id="IPR050188">
    <property type="entry name" value="RluA_PseudoU_synthase"/>
</dbReference>
<comment type="catalytic activity">
    <reaction evidence="1 6">
        <text>a uridine in RNA = a pseudouridine in RNA</text>
        <dbReference type="Rhea" id="RHEA:48348"/>
        <dbReference type="Rhea" id="RHEA-COMP:12068"/>
        <dbReference type="Rhea" id="RHEA-COMP:12069"/>
        <dbReference type="ChEBI" id="CHEBI:65314"/>
        <dbReference type="ChEBI" id="CHEBI:65315"/>
    </reaction>
</comment>
<proteinExistence type="inferred from homology"/>
<dbReference type="Proteomes" id="UP000830236">
    <property type="component" value="Chromosome"/>
</dbReference>
<dbReference type="InterPro" id="IPR006225">
    <property type="entry name" value="PsdUridine_synth_RluC/D"/>
</dbReference>
<dbReference type="PANTHER" id="PTHR21600">
    <property type="entry name" value="MITOCHONDRIAL RNA PSEUDOURIDINE SYNTHASE"/>
    <property type="match status" value="1"/>
</dbReference>
<comment type="function">
    <text evidence="6">Responsible for synthesis of pseudouridine from uracil.</text>
</comment>
<dbReference type="InterPro" id="IPR006145">
    <property type="entry name" value="PsdUridine_synth_RsuA/RluA"/>
</dbReference>
<dbReference type="CDD" id="cd02869">
    <property type="entry name" value="PseudoU_synth_RluA_like"/>
    <property type="match status" value="1"/>
</dbReference>
<evidence type="ECO:0000313" key="8">
    <source>
        <dbReference type="EMBL" id="UQF79041.1"/>
    </source>
</evidence>
<organism evidence="8 9">
    <name type="scientific">Actinomyces graevenitzii</name>
    <dbReference type="NCBI Taxonomy" id="55565"/>
    <lineage>
        <taxon>Bacteria</taxon>
        <taxon>Bacillati</taxon>
        <taxon>Actinomycetota</taxon>
        <taxon>Actinomycetes</taxon>
        <taxon>Actinomycetales</taxon>
        <taxon>Actinomycetaceae</taxon>
        <taxon>Actinomyces</taxon>
    </lineage>
</organism>
<dbReference type="Pfam" id="PF00849">
    <property type="entry name" value="PseudoU_synth_2"/>
    <property type="match status" value="1"/>
</dbReference>
<evidence type="ECO:0000256" key="2">
    <source>
        <dbReference type="ARBA" id="ARBA00010876"/>
    </source>
</evidence>
<comment type="similarity">
    <text evidence="2 6">Belongs to the pseudouridine synthase RluA family.</text>
</comment>
<dbReference type="KEGG" id="agh:M3I41_05360"/>
<dbReference type="InterPro" id="IPR002942">
    <property type="entry name" value="S4_RNA-bd"/>
</dbReference>
<feature type="active site" evidence="4">
    <location>
        <position position="138"/>
    </location>
</feature>
<reference evidence="8" key="1">
    <citation type="submission" date="2022-05" db="EMBL/GenBank/DDBJ databases">
        <title>Using nanopore sequencing to obtain complete genomes from saliva samples.</title>
        <authorList>
            <person name="Baker J.L."/>
        </authorList>
    </citation>
    <scope>NUCLEOTIDE SEQUENCE</scope>
    <source>
        <strain evidence="8">JCVI-JB-Ag32</strain>
    </source>
</reference>
<evidence type="ECO:0000313" key="9">
    <source>
        <dbReference type="Proteomes" id="UP000830236"/>
    </source>
</evidence>
<evidence type="ECO:0000256" key="5">
    <source>
        <dbReference type="PROSITE-ProRule" id="PRU00182"/>
    </source>
</evidence>
<evidence type="ECO:0000256" key="1">
    <source>
        <dbReference type="ARBA" id="ARBA00000073"/>
    </source>
</evidence>
<dbReference type="GO" id="GO:0003723">
    <property type="term" value="F:RNA binding"/>
    <property type="evidence" value="ECO:0007669"/>
    <property type="project" value="UniProtKB-KW"/>
</dbReference>
<dbReference type="SMART" id="SM00363">
    <property type="entry name" value="S4"/>
    <property type="match status" value="1"/>
</dbReference>
<gene>
    <name evidence="8" type="ORF">M3I41_05360</name>
</gene>
<feature type="domain" description="RNA-binding S4" evidence="7">
    <location>
        <begin position="15"/>
        <end position="78"/>
    </location>
</feature>
<keyword evidence="5" id="KW-0694">RNA-binding</keyword>
<accession>A0A9E7AEB8</accession>
<dbReference type="InterPro" id="IPR036986">
    <property type="entry name" value="S4_RNA-bd_sf"/>
</dbReference>
<dbReference type="SUPFAM" id="SSF55120">
    <property type="entry name" value="Pseudouridine synthase"/>
    <property type="match status" value="1"/>
</dbReference>